<proteinExistence type="predicted"/>
<dbReference type="Pfam" id="PF07485">
    <property type="entry name" value="DUF1529"/>
    <property type="match status" value="1"/>
</dbReference>
<keyword evidence="2" id="KW-1185">Reference proteome</keyword>
<sequence>MDSNPNLCEQFASILNGKSQKQDGVCKVSLHRTFSASVQGKPSKAVLPVGISFESLDQDGNALNLLEIAILQEEIPRFMYAVVHQGLIVSALHNHWLYANPQVMYMHVQFVESPLNFAQKLNRSFSYLISYPSS</sequence>
<accession>A0ABS2ZKT2</accession>
<dbReference type="Proteomes" id="UP001296923">
    <property type="component" value="Unassembled WGS sequence"/>
</dbReference>
<organism evidence="1 2">
    <name type="scientific">Fictibacillus nanhaiensis</name>
    <dbReference type="NCBI Taxonomy" id="742169"/>
    <lineage>
        <taxon>Bacteria</taxon>
        <taxon>Bacillati</taxon>
        <taxon>Bacillota</taxon>
        <taxon>Bacilli</taxon>
        <taxon>Bacillales</taxon>
        <taxon>Fictibacillaceae</taxon>
        <taxon>Fictibacillus</taxon>
    </lineage>
</organism>
<protein>
    <submittedName>
        <fullName evidence="1">DUF1259 domain-containing protein</fullName>
    </submittedName>
</protein>
<gene>
    <name evidence="1" type="ORF">JYA63_02340</name>
</gene>
<dbReference type="InterPro" id="IPR011094">
    <property type="entry name" value="Uncharacterised_LppY/LpqO"/>
</dbReference>
<comment type="caution">
    <text evidence="1">The sequence shown here is derived from an EMBL/GenBank/DDBJ whole genome shotgun (WGS) entry which is preliminary data.</text>
</comment>
<evidence type="ECO:0000313" key="2">
    <source>
        <dbReference type="Proteomes" id="UP001296923"/>
    </source>
</evidence>
<dbReference type="EMBL" id="JAFHKR010000036">
    <property type="protein sequence ID" value="MBN3553097.1"/>
    <property type="molecule type" value="Genomic_DNA"/>
</dbReference>
<reference evidence="1 2" key="1">
    <citation type="submission" date="2021-01" db="EMBL/GenBank/DDBJ databases">
        <title>Genome Sequencing of Type Strains.</title>
        <authorList>
            <person name="Lemaire J.F."/>
            <person name="Inderbitzin P."/>
            <person name="Collins S.B."/>
            <person name="Wespe N."/>
            <person name="Knight-Connoni V."/>
        </authorList>
    </citation>
    <scope>NUCLEOTIDE SEQUENCE [LARGE SCALE GENOMIC DNA]</scope>
    <source>
        <strain evidence="1 2">DSM 23009</strain>
    </source>
</reference>
<evidence type="ECO:0000313" key="1">
    <source>
        <dbReference type="EMBL" id="MBN3553097.1"/>
    </source>
</evidence>
<name>A0ABS2ZKT2_9BACL</name>
<dbReference type="RefSeq" id="WP_205724343.1">
    <property type="nucleotide sequence ID" value="NZ_JAFHKR010000036.1"/>
</dbReference>